<feature type="transmembrane region" description="Helical" evidence="1">
    <location>
        <begin position="89"/>
        <end position="111"/>
    </location>
</feature>
<dbReference type="Proteomes" id="UP000298327">
    <property type="component" value="Unassembled WGS sequence"/>
</dbReference>
<feature type="transmembrane region" description="Helical" evidence="1">
    <location>
        <begin position="46"/>
        <end position="69"/>
    </location>
</feature>
<keyword evidence="1" id="KW-1133">Transmembrane helix</keyword>
<feature type="transmembrane region" description="Helical" evidence="1">
    <location>
        <begin position="12"/>
        <end position="34"/>
    </location>
</feature>
<comment type="caution">
    <text evidence="2">The sequence shown here is derived from an EMBL/GenBank/DDBJ whole genome shotgun (WGS) entry which is preliminary data.</text>
</comment>
<keyword evidence="1" id="KW-0812">Transmembrane</keyword>
<evidence type="ECO:0000313" key="3">
    <source>
        <dbReference type="Proteomes" id="UP000298327"/>
    </source>
</evidence>
<feature type="transmembrane region" description="Helical" evidence="1">
    <location>
        <begin position="164"/>
        <end position="185"/>
    </location>
</feature>
<evidence type="ECO:0008006" key="4">
    <source>
        <dbReference type="Google" id="ProtNLM"/>
    </source>
</evidence>
<name>A0A4Y9YTP6_9AGAM</name>
<evidence type="ECO:0000313" key="2">
    <source>
        <dbReference type="EMBL" id="TFY65804.1"/>
    </source>
</evidence>
<feature type="transmembrane region" description="Helical" evidence="1">
    <location>
        <begin position="123"/>
        <end position="144"/>
    </location>
</feature>
<dbReference type="EMBL" id="SEOQ01000306">
    <property type="protein sequence ID" value="TFY65804.1"/>
    <property type="molecule type" value="Genomic_DNA"/>
</dbReference>
<gene>
    <name evidence="2" type="ORF">EVG20_g5285</name>
</gene>
<evidence type="ECO:0000256" key="1">
    <source>
        <dbReference type="SAM" id="Phobius"/>
    </source>
</evidence>
<keyword evidence="1" id="KW-0472">Membrane</keyword>
<reference evidence="2 3" key="1">
    <citation type="submission" date="2019-02" db="EMBL/GenBank/DDBJ databases">
        <title>Genome sequencing of the rare red list fungi Dentipellis fragilis.</title>
        <authorList>
            <person name="Buettner E."/>
            <person name="Kellner H."/>
        </authorList>
    </citation>
    <scope>NUCLEOTIDE SEQUENCE [LARGE SCALE GENOMIC DNA]</scope>
    <source>
        <strain evidence="2 3">DSM 105465</strain>
    </source>
</reference>
<dbReference type="OrthoDB" id="3186354at2759"/>
<protein>
    <recommendedName>
        <fullName evidence="4">G-protein coupled receptors family 1 profile domain-containing protein</fullName>
    </recommendedName>
</protein>
<organism evidence="2 3">
    <name type="scientific">Dentipellis fragilis</name>
    <dbReference type="NCBI Taxonomy" id="205917"/>
    <lineage>
        <taxon>Eukaryota</taxon>
        <taxon>Fungi</taxon>
        <taxon>Dikarya</taxon>
        <taxon>Basidiomycota</taxon>
        <taxon>Agaricomycotina</taxon>
        <taxon>Agaricomycetes</taxon>
        <taxon>Russulales</taxon>
        <taxon>Hericiaceae</taxon>
        <taxon>Dentipellis</taxon>
    </lineage>
</organism>
<dbReference type="AlphaFoldDB" id="A0A4Y9YTP6"/>
<accession>A0A4Y9YTP6</accession>
<sequence>MLNIAQAHLYGAILESVLYGTYLSVLFGCICVFKRQSKEQTRTNKIILLVIGVMFILASVHFAFTIRGLQVAFFRTRPELPEYYFNNVANLTSVICKSLMSANMIIADALLTFRLYIVYQGNIWIVVFPCITMLGTAVSAFMILWNTAHPGTSSSIFTPSLESFAPGLFVLPFVTDVTVSVLILARIIRADRAVQSVIYRKTNTSLYFVLIANLVESCLFYPVLMLVTLVLFLTKNPGVALLSTPLIQIVSLVPAVLWIQVRLGFSQYDAAASYGSESTLNDVMPKPFQHCNFSDMSTLALATATSRPSTPEP</sequence>
<proteinExistence type="predicted"/>
<feature type="transmembrane region" description="Helical" evidence="1">
    <location>
        <begin position="206"/>
        <end position="233"/>
    </location>
</feature>
<feature type="transmembrane region" description="Helical" evidence="1">
    <location>
        <begin position="239"/>
        <end position="259"/>
    </location>
</feature>
<keyword evidence="3" id="KW-1185">Reference proteome</keyword>